<comment type="caution">
    <text evidence="1">The sequence shown here is derived from an EMBL/GenBank/DDBJ whole genome shotgun (WGS) entry which is preliminary data.</text>
</comment>
<protein>
    <submittedName>
        <fullName evidence="1">Uncharacterized protein</fullName>
    </submittedName>
</protein>
<dbReference type="EMBL" id="ASPP01014349">
    <property type="protein sequence ID" value="ETO18830.1"/>
    <property type="molecule type" value="Genomic_DNA"/>
</dbReference>
<reference evidence="1 2" key="1">
    <citation type="journal article" date="2013" name="Curr. Biol.">
        <title>The Genome of the Foraminiferan Reticulomyxa filosa.</title>
        <authorList>
            <person name="Glockner G."/>
            <person name="Hulsmann N."/>
            <person name="Schleicher M."/>
            <person name="Noegel A.A."/>
            <person name="Eichinger L."/>
            <person name="Gallinger C."/>
            <person name="Pawlowski J."/>
            <person name="Sierra R."/>
            <person name="Euteneuer U."/>
            <person name="Pillet L."/>
            <person name="Moustafa A."/>
            <person name="Platzer M."/>
            <person name="Groth M."/>
            <person name="Szafranski K."/>
            <person name="Schliwa M."/>
        </authorList>
    </citation>
    <scope>NUCLEOTIDE SEQUENCE [LARGE SCALE GENOMIC DNA]</scope>
</reference>
<keyword evidence="2" id="KW-1185">Reference proteome</keyword>
<dbReference type="AlphaFoldDB" id="X6MXS0"/>
<gene>
    <name evidence="1" type="ORF">RFI_18414</name>
</gene>
<sequence length="351" mass="41189">MDDVRHTAILPQGKKNLHFSVDKDGSVSPKVERSEIFRSPSPGGHLLPKAAESATHFQKKQFQFLQHTEFYMLRITRNVLQLAWEIHNESTSENKMTYLFTPLLQESVAFPGLDGLESRLSRRNQKGYDSRPPLSVLLSLINYCITHLKSLYQTKSLPTFVAASYLVLITPDQRQYAGILFSLGVFFFFDHHDSTLSWTSIEGCLWDVFSLAYLNLLFECEAYWKCYTAQLKRYYLKYHQKILKSLNERIDRFYASTTTFLNELHSDSELPLHRPDSDDKTNQTANLSPAQQQYIRQQMDFVRTVQETLHFHHCGNQTVFFFYLFFQKKDHIICFMYTDTEQRGDFKTEFK</sequence>
<name>X6MXS0_RETFI</name>
<organism evidence="1 2">
    <name type="scientific">Reticulomyxa filosa</name>
    <dbReference type="NCBI Taxonomy" id="46433"/>
    <lineage>
        <taxon>Eukaryota</taxon>
        <taxon>Sar</taxon>
        <taxon>Rhizaria</taxon>
        <taxon>Retaria</taxon>
        <taxon>Foraminifera</taxon>
        <taxon>Monothalamids</taxon>
        <taxon>Reticulomyxidae</taxon>
        <taxon>Reticulomyxa</taxon>
    </lineage>
</organism>
<evidence type="ECO:0000313" key="2">
    <source>
        <dbReference type="Proteomes" id="UP000023152"/>
    </source>
</evidence>
<proteinExistence type="predicted"/>
<dbReference type="Proteomes" id="UP000023152">
    <property type="component" value="Unassembled WGS sequence"/>
</dbReference>
<accession>X6MXS0</accession>
<evidence type="ECO:0000313" key="1">
    <source>
        <dbReference type="EMBL" id="ETO18830.1"/>
    </source>
</evidence>